<feature type="compositionally biased region" description="Polar residues" evidence="1">
    <location>
        <begin position="251"/>
        <end position="268"/>
    </location>
</feature>
<keyword evidence="2" id="KW-0472">Membrane</keyword>
<feature type="transmembrane region" description="Helical" evidence="2">
    <location>
        <begin position="176"/>
        <end position="200"/>
    </location>
</feature>
<evidence type="ECO:0000313" key="3">
    <source>
        <dbReference type="EMBL" id="KAF5343893.1"/>
    </source>
</evidence>
<feature type="region of interest" description="Disordered" evidence="1">
    <location>
        <begin position="323"/>
        <end position="344"/>
    </location>
</feature>
<proteinExistence type="predicted"/>
<comment type="caution">
    <text evidence="3">The sequence shown here is derived from an EMBL/GenBank/DDBJ whole genome shotgun (WGS) entry which is preliminary data.</text>
</comment>
<dbReference type="OrthoDB" id="2526171at2759"/>
<dbReference type="Proteomes" id="UP000559256">
    <property type="component" value="Unassembled WGS sequence"/>
</dbReference>
<feature type="region of interest" description="Disordered" evidence="1">
    <location>
        <begin position="251"/>
        <end position="273"/>
    </location>
</feature>
<dbReference type="AlphaFoldDB" id="A0A8H5CLW8"/>
<organism evidence="3 4">
    <name type="scientific">Tetrapyrgos nigripes</name>
    <dbReference type="NCBI Taxonomy" id="182062"/>
    <lineage>
        <taxon>Eukaryota</taxon>
        <taxon>Fungi</taxon>
        <taxon>Dikarya</taxon>
        <taxon>Basidiomycota</taxon>
        <taxon>Agaricomycotina</taxon>
        <taxon>Agaricomycetes</taxon>
        <taxon>Agaricomycetidae</taxon>
        <taxon>Agaricales</taxon>
        <taxon>Marasmiineae</taxon>
        <taxon>Marasmiaceae</taxon>
        <taxon>Tetrapyrgos</taxon>
    </lineage>
</organism>
<evidence type="ECO:0000256" key="2">
    <source>
        <dbReference type="SAM" id="Phobius"/>
    </source>
</evidence>
<evidence type="ECO:0000256" key="1">
    <source>
        <dbReference type="SAM" id="MobiDB-lite"/>
    </source>
</evidence>
<feature type="region of interest" description="Disordered" evidence="1">
    <location>
        <begin position="144"/>
        <end position="164"/>
    </location>
</feature>
<dbReference type="EMBL" id="JAACJM010000131">
    <property type="protein sequence ID" value="KAF5343893.1"/>
    <property type="molecule type" value="Genomic_DNA"/>
</dbReference>
<keyword evidence="4" id="KW-1185">Reference proteome</keyword>
<name>A0A8H5CLW8_9AGAR</name>
<evidence type="ECO:0000313" key="4">
    <source>
        <dbReference type="Proteomes" id="UP000559256"/>
    </source>
</evidence>
<accession>A0A8H5CLW8</accession>
<gene>
    <name evidence="3" type="ORF">D9758_012119</name>
</gene>
<sequence length="396" mass="42121">MSSSPIQKAKTRVLLQQRLDKFAIPVGFILIIDELGEFYLLPNFGEKPDFFIPAIGPGQFYGPTGNNTEPEINPCTCSTVYFSLLTVCSACQAADTAAPPAPLPTGLAIPHWAYLPLLANGSVNVAAIVADHHILPTEADILGPSSSAETSKPSSPVSASTSAIASPSIHRQNTGLIIGAVVGPVAFLALLALCTGWWCLRRKSNSTGHRQNDKEESAEVKSSALLETIVDPFIAVPLSLPYLSQGRLSAQSSDQEISHPSAQGSSKRLTGATVYSEHRSSALSSPSWQSQSYNGGFGIEISSVQGNNGPLPVHGAKARVPDVETRPMSTQLQPAGRPDSTGQISVTSTQTLESQLRAMQTRVEMLTSEMNHMSIYMEEPPAYDNGEVTRDGTHNG</sequence>
<reference evidence="3 4" key="1">
    <citation type="journal article" date="2020" name="ISME J.">
        <title>Uncovering the hidden diversity of litter-decomposition mechanisms in mushroom-forming fungi.</title>
        <authorList>
            <person name="Floudas D."/>
            <person name="Bentzer J."/>
            <person name="Ahren D."/>
            <person name="Johansson T."/>
            <person name="Persson P."/>
            <person name="Tunlid A."/>
        </authorList>
    </citation>
    <scope>NUCLEOTIDE SEQUENCE [LARGE SCALE GENOMIC DNA]</scope>
    <source>
        <strain evidence="3 4">CBS 291.85</strain>
    </source>
</reference>
<keyword evidence="2" id="KW-1133">Transmembrane helix</keyword>
<keyword evidence="2" id="KW-0812">Transmembrane</keyword>
<protein>
    <submittedName>
        <fullName evidence="3">Uncharacterized protein</fullName>
    </submittedName>
</protein>